<sequence>MANAGKDINSEFFRYTPMSNCANSAKKLVSRMINLQVAPLQTITRHAFLR</sequence>
<organism evidence="1 2">
    <name type="scientific">Penicillium camemberti (strain FM 013)</name>
    <dbReference type="NCBI Taxonomy" id="1429867"/>
    <lineage>
        <taxon>Eukaryota</taxon>
        <taxon>Fungi</taxon>
        <taxon>Dikarya</taxon>
        <taxon>Ascomycota</taxon>
        <taxon>Pezizomycotina</taxon>
        <taxon>Eurotiomycetes</taxon>
        <taxon>Eurotiomycetidae</taxon>
        <taxon>Eurotiales</taxon>
        <taxon>Aspergillaceae</taxon>
        <taxon>Penicillium</taxon>
    </lineage>
</organism>
<accession>A0A0G4PGL9</accession>
<name>A0A0G4PGL9_PENC3</name>
<evidence type="ECO:0000313" key="1">
    <source>
        <dbReference type="EMBL" id="CRL25427.1"/>
    </source>
</evidence>
<reference evidence="1 2" key="1">
    <citation type="journal article" date="2014" name="Nat. Commun.">
        <title>Multiple recent horizontal transfers of a large genomic region in cheese making fungi.</title>
        <authorList>
            <person name="Cheeseman K."/>
            <person name="Ropars J."/>
            <person name="Renault P."/>
            <person name="Dupont J."/>
            <person name="Gouzy J."/>
            <person name="Branca A."/>
            <person name="Abraham A.L."/>
            <person name="Ceppi M."/>
            <person name="Conseiller E."/>
            <person name="Debuchy R."/>
            <person name="Malagnac F."/>
            <person name="Goarin A."/>
            <person name="Silar P."/>
            <person name="Lacoste S."/>
            <person name="Sallet E."/>
            <person name="Bensimon A."/>
            <person name="Giraud T."/>
            <person name="Brygoo Y."/>
        </authorList>
    </citation>
    <scope>NUCLEOTIDE SEQUENCE [LARGE SCALE GENOMIC DNA]</scope>
    <source>
        <strain evidence="2">FM 013</strain>
    </source>
</reference>
<evidence type="ECO:0000313" key="2">
    <source>
        <dbReference type="Proteomes" id="UP000053732"/>
    </source>
</evidence>
<proteinExistence type="predicted"/>
<keyword evidence="2" id="KW-1185">Reference proteome</keyword>
<gene>
    <name evidence="1" type="ORF">PCAMFM013_S015g000013</name>
</gene>
<dbReference type="Proteomes" id="UP000053732">
    <property type="component" value="Unassembled WGS sequence"/>
</dbReference>
<dbReference type="EMBL" id="HG793148">
    <property type="protein sequence ID" value="CRL25427.1"/>
    <property type="molecule type" value="Genomic_DNA"/>
</dbReference>
<protein>
    <submittedName>
        <fullName evidence="1">Str. FM013</fullName>
    </submittedName>
</protein>
<dbReference type="AlphaFoldDB" id="A0A0G4PGL9"/>